<protein>
    <submittedName>
        <fullName evidence="1">Uncharacterized protein</fullName>
    </submittedName>
</protein>
<evidence type="ECO:0000313" key="1">
    <source>
        <dbReference type="EMBL" id="RKK24512.1"/>
    </source>
</evidence>
<organism evidence="1 2">
    <name type="scientific">Fusarium oxysporum f. sp. cepae</name>
    <dbReference type="NCBI Taxonomy" id="396571"/>
    <lineage>
        <taxon>Eukaryota</taxon>
        <taxon>Fungi</taxon>
        <taxon>Dikarya</taxon>
        <taxon>Ascomycota</taxon>
        <taxon>Pezizomycotina</taxon>
        <taxon>Sordariomycetes</taxon>
        <taxon>Hypocreomycetidae</taxon>
        <taxon>Hypocreales</taxon>
        <taxon>Nectriaceae</taxon>
        <taxon>Fusarium</taxon>
        <taxon>Fusarium oxysporum species complex</taxon>
    </lineage>
</organism>
<reference evidence="1 2" key="1">
    <citation type="journal article" date="2018" name="Sci. Rep.">
        <title>Characterisation of pathogen-specific regions and novel effector candidates in Fusarium oxysporum f. sp. cepae.</title>
        <authorList>
            <person name="Armitage A.D."/>
            <person name="Taylor A."/>
            <person name="Sobczyk M.K."/>
            <person name="Baxter L."/>
            <person name="Greenfield B.P."/>
            <person name="Bates H.J."/>
            <person name="Wilson F."/>
            <person name="Jackson A.C."/>
            <person name="Ott S."/>
            <person name="Harrison R.J."/>
            <person name="Clarkson J.P."/>
        </authorList>
    </citation>
    <scope>NUCLEOTIDE SEQUENCE [LARGE SCALE GENOMIC DNA]</scope>
    <source>
        <strain evidence="1 2">FoC_Fus2</strain>
    </source>
</reference>
<name>A0A3L6NZ51_FUSOX</name>
<accession>A0A3L6NZ51</accession>
<proteinExistence type="predicted"/>
<dbReference type="AlphaFoldDB" id="A0A3L6NZ51"/>
<evidence type="ECO:0000313" key="2">
    <source>
        <dbReference type="Proteomes" id="UP000270866"/>
    </source>
</evidence>
<dbReference type="Proteomes" id="UP000270866">
    <property type="component" value="Chromosome 4"/>
</dbReference>
<sequence length="51" mass="5501">MEASEDAKPKYKRASTPKVRTGCITWIAAARFDISNAMKVALTAVGVSVME</sequence>
<gene>
    <name evidence="1" type="ORF">BFJ65_g2448</name>
</gene>
<comment type="caution">
    <text evidence="1">The sequence shown here is derived from an EMBL/GenBank/DDBJ whole genome shotgun (WGS) entry which is preliminary data.</text>
</comment>
<dbReference type="EMBL" id="MRCU01000002">
    <property type="protein sequence ID" value="RKK24512.1"/>
    <property type="molecule type" value="Genomic_DNA"/>
</dbReference>